<evidence type="ECO:0000313" key="2">
    <source>
        <dbReference type="Proteomes" id="UP000324832"/>
    </source>
</evidence>
<keyword evidence="2" id="KW-1185">Reference proteome</keyword>
<reference evidence="1 2" key="1">
    <citation type="submission" date="2017-07" db="EMBL/GenBank/DDBJ databases">
        <authorList>
            <person name="Talla V."/>
            <person name="Backstrom N."/>
        </authorList>
    </citation>
    <scope>NUCLEOTIDE SEQUENCE [LARGE SCALE GENOMIC DNA]</scope>
</reference>
<proteinExistence type="predicted"/>
<evidence type="ECO:0000313" key="1">
    <source>
        <dbReference type="EMBL" id="VVC89434.1"/>
    </source>
</evidence>
<gene>
    <name evidence="1" type="ORF">LSINAPIS_LOCUS2558</name>
</gene>
<evidence type="ECO:0008006" key="3">
    <source>
        <dbReference type="Google" id="ProtNLM"/>
    </source>
</evidence>
<dbReference type="Proteomes" id="UP000324832">
    <property type="component" value="Unassembled WGS sequence"/>
</dbReference>
<dbReference type="AlphaFoldDB" id="A0A5E4PW89"/>
<dbReference type="EMBL" id="FZQP02000548">
    <property type="protein sequence ID" value="VVC89434.1"/>
    <property type="molecule type" value="Genomic_DNA"/>
</dbReference>
<accession>A0A5E4PW89</accession>
<name>A0A5E4PW89_9NEOP</name>
<protein>
    <recommendedName>
        <fullName evidence="3">HTH psq-type domain-containing protein</fullName>
    </recommendedName>
</protein>
<organism evidence="1 2">
    <name type="scientific">Leptidea sinapis</name>
    <dbReference type="NCBI Taxonomy" id="189913"/>
    <lineage>
        <taxon>Eukaryota</taxon>
        <taxon>Metazoa</taxon>
        <taxon>Ecdysozoa</taxon>
        <taxon>Arthropoda</taxon>
        <taxon>Hexapoda</taxon>
        <taxon>Insecta</taxon>
        <taxon>Pterygota</taxon>
        <taxon>Neoptera</taxon>
        <taxon>Endopterygota</taxon>
        <taxon>Lepidoptera</taxon>
        <taxon>Glossata</taxon>
        <taxon>Ditrysia</taxon>
        <taxon>Papilionoidea</taxon>
        <taxon>Pieridae</taxon>
        <taxon>Dismorphiinae</taxon>
        <taxon>Leptidea</taxon>
    </lineage>
</organism>
<sequence>MPPKKKPAAIRCDEIEGERFHAPTEDVFRHNWWEMGRVKATIRKKGGHTAQSMNKPLELVKAGMSIRQASKECNLKYPTVRLYVHKYNVNPHVRLTPNYAFNMSFTPEVEVKIIEYIKYCAEIFYGLTTKDCRRVAYQMAKANNIKMYPKLQVETGVLLSQPAALLVQRDKLCLQLWFSPGKSFNVTWSAISMCEHRIYEGDDSDKHKQLIKKTAIFPFDQFIQFITEVDSMSSTVTDSSHTLEDIENRQG</sequence>